<name>A0A1G4MFY4_LACFM</name>
<dbReference type="OrthoDB" id="203237at2759"/>
<keyword evidence="6 8" id="KW-0808">Transferase</keyword>
<sequence length="325" mass="37875">MNTAVQQTDYDALSCKVSAISKHYLPCPRQIEECGFRDYSGIQMEYIRVLRMLSRRAYGKISRAVSSTMPVMNYGTYLRTVSIDLSIEEFMRKHQDEETQILNLGSGSDLRMIQLLARFPKTTYIDLDFQESVKLKAKVLRNSDQFVNFFQLNSSEGEEINTDRYKLLTADLKDVPRVLELLSRIASKKVPTLILTECVLCYIPQAESQQLIDSVAEYFTHGKWVSYDPIGGNKVNDRFGTIMQDNLRESRHLEMPTLMIYNSPESYALRLKNISHNIHIQIMWDYYMNEVSDEEKNRLKALQFLDEIEELEIMLSHYILLEATW</sequence>
<dbReference type="EMBL" id="LT598490">
    <property type="protein sequence ID" value="SCW02799.1"/>
    <property type="molecule type" value="Genomic_DNA"/>
</dbReference>
<dbReference type="Gene3D" id="3.40.50.150">
    <property type="entry name" value="Vaccinia Virus protein VP39"/>
    <property type="match status" value="1"/>
</dbReference>
<evidence type="ECO:0000256" key="6">
    <source>
        <dbReference type="ARBA" id="ARBA00022679"/>
    </source>
</evidence>
<dbReference type="InterPro" id="IPR016651">
    <property type="entry name" value="LCMT1"/>
</dbReference>
<evidence type="ECO:0000256" key="7">
    <source>
        <dbReference type="ARBA" id="ARBA00022691"/>
    </source>
</evidence>
<keyword evidence="5 8" id="KW-0489">Methyltransferase</keyword>
<dbReference type="GO" id="GO:0018423">
    <property type="term" value="F:protein C-terminal leucine carboxyl O-methyltransferase activity"/>
    <property type="evidence" value="ECO:0007669"/>
    <property type="project" value="UniProtKB-EC"/>
</dbReference>
<dbReference type="EC" id="2.1.1.233" evidence="3 8"/>
<evidence type="ECO:0000313" key="11">
    <source>
        <dbReference type="Proteomes" id="UP000190831"/>
    </source>
</evidence>
<evidence type="ECO:0000256" key="4">
    <source>
        <dbReference type="ARBA" id="ARBA00017497"/>
    </source>
</evidence>
<keyword evidence="11" id="KW-1185">Reference proteome</keyword>
<proteinExistence type="inferred from homology"/>
<dbReference type="InterPro" id="IPR007213">
    <property type="entry name" value="Ppm1/Ppm2/Tcmp"/>
</dbReference>
<evidence type="ECO:0000256" key="9">
    <source>
        <dbReference type="PIRSR" id="PIRSR016305-1"/>
    </source>
</evidence>
<feature type="binding site" evidence="9">
    <location>
        <position position="105"/>
    </location>
    <ligand>
        <name>S-adenosyl-L-methionine</name>
        <dbReference type="ChEBI" id="CHEBI:59789"/>
    </ligand>
</feature>
<feature type="binding site" evidence="9">
    <location>
        <begin position="171"/>
        <end position="172"/>
    </location>
    <ligand>
        <name>S-adenosyl-L-methionine</name>
        <dbReference type="ChEBI" id="CHEBI:59789"/>
    </ligand>
</feature>
<accession>A0A1G4MFY4</accession>
<organism evidence="10 11">
    <name type="scientific">Lachancea fermentati</name>
    <name type="common">Zygosaccharomyces fermentati</name>
    <dbReference type="NCBI Taxonomy" id="4955"/>
    <lineage>
        <taxon>Eukaryota</taxon>
        <taxon>Fungi</taxon>
        <taxon>Dikarya</taxon>
        <taxon>Ascomycota</taxon>
        <taxon>Saccharomycotina</taxon>
        <taxon>Saccharomycetes</taxon>
        <taxon>Saccharomycetales</taxon>
        <taxon>Saccharomycetaceae</taxon>
        <taxon>Lachancea</taxon>
    </lineage>
</organism>
<dbReference type="Pfam" id="PF04072">
    <property type="entry name" value="LCM"/>
    <property type="match status" value="1"/>
</dbReference>
<gene>
    <name evidence="10" type="ORF">LAFE_0F14532G</name>
</gene>
<dbReference type="OMA" id="ESRHLEM"/>
<dbReference type="InterPro" id="IPR029063">
    <property type="entry name" value="SAM-dependent_MTases_sf"/>
</dbReference>
<dbReference type="AlphaFoldDB" id="A0A1G4MFY4"/>
<dbReference type="GO" id="GO:0032259">
    <property type="term" value="P:methylation"/>
    <property type="evidence" value="ECO:0007669"/>
    <property type="project" value="UniProtKB-KW"/>
</dbReference>
<feature type="binding site" evidence="9">
    <location>
        <position position="197"/>
    </location>
    <ligand>
        <name>S-adenosyl-L-methionine</name>
        <dbReference type="ChEBI" id="CHEBI:59789"/>
    </ligand>
</feature>
<comment type="similarity">
    <text evidence="2 8">Belongs to the methyltransferase superfamily. LCMT family.</text>
</comment>
<keyword evidence="7 8" id="KW-0949">S-adenosyl-L-methionine</keyword>
<evidence type="ECO:0000256" key="1">
    <source>
        <dbReference type="ARBA" id="ARBA00000724"/>
    </source>
</evidence>
<evidence type="ECO:0000256" key="8">
    <source>
        <dbReference type="PIRNR" id="PIRNR016305"/>
    </source>
</evidence>
<comment type="catalytic activity">
    <reaction evidence="1 8">
        <text>[phosphatase 2A protein]-C-terminal L-leucine + S-adenosyl-L-methionine = [phosphatase 2A protein]-C-terminal L-leucine methyl ester + S-adenosyl-L-homocysteine</text>
        <dbReference type="Rhea" id="RHEA:48544"/>
        <dbReference type="Rhea" id="RHEA-COMP:12134"/>
        <dbReference type="Rhea" id="RHEA-COMP:12135"/>
        <dbReference type="ChEBI" id="CHEBI:57856"/>
        <dbReference type="ChEBI" id="CHEBI:59789"/>
        <dbReference type="ChEBI" id="CHEBI:90516"/>
        <dbReference type="ChEBI" id="CHEBI:90517"/>
        <dbReference type="EC" id="2.1.1.233"/>
    </reaction>
</comment>
<dbReference type="PANTHER" id="PTHR13600:SF21">
    <property type="entry name" value="LEUCINE CARBOXYL METHYLTRANSFERASE 1"/>
    <property type="match status" value="1"/>
</dbReference>
<reference evidence="11" key="1">
    <citation type="submission" date="2016-03" db="EMBL/GenBank/DDBJ databases">
        <authorList>
            <person name="Devillers H."/>
        </authorList>
    </citation>
    <scope>NUCLEOTIDE SEQUENCE [LARGE SCALE GENOMIC DNA]</scope>
</reference>
<evidence type="ECO:0000256" key="3">
    <source>
        <dbReference type="ARBA" id="ARBA00012834"/>
    </source>
</evidence>
<feature type="binding site" evidence="9">
    <location>
        <position position="79"/>
    </location>
    <ligand>
        <name>S-adenosyl-L-methionine</name>
        <dbReference type="ChEBI" id="CHEBI:59789"/>
    </ligand>
</feature>
<evidence type="ECO:0000256" key="2">
    <source>
        <dbReference type="ARBA" id="ARBA00010703"/>
    </source>
</evidence>
<protein>
    <recommendedName>
        <fullName evidence="4 8">Leucine carboxyl methyltransferase 1</fullName>
        <ecNumber evidence="3 8">2.1.1.233</ecNumber>
    </recommendedName>
</protein>
<dbReference type="PANTHER" id="PTHR13600">
    <property type="entry name" value="LEUCINE CARBOXYL METHYLTRANSFERASE"/>
    <property type="match status" value="1"/>
</dbReference>
<evidence type="ECO:0000256" key="5">
    <source>
        <dbReference type="ARBA" id="ARBA00022603"/>
    </source>
</evidence>
<dbReference type="STRING" id="4955.A0A1G4MFY4"/>
<dbReference type="Proteomes" id="UP000190831">
    <property type="component" value="Chromosome F"/>
</dbReference>
<evidence type="ECO:0000313" key="10">
    <source>
        <dbReference type="EMBL" id="SCW02799.1"/>
    </source>
</evidence>
<dbReference type="SUPFAM" id="SSF53335">
    <property type="entry name" value="S-adenosyl-L-methionine-dependent methyltransferases"/>
    <property type="match status" value="1"/>
</dbReference>
<dbReference type="PIRSF" id="PIRSF016305">
    <property type="entry name" value="LCM_mtfrase"/>
    <property type="match status" value="1"/>
</dbReference>
<comment type="function">
    <text evidence="8">Methylates the carboxyl group of the C-terminal leucine residue of protein phosphatase 2A catalytic subunits to form alpha-leucine ester residues.</text>
</comment>